<reference evidence="1" key="1">
    <citation type="journal article" date="2015" name="Nature">
        <title>Complex archaea that bridge the gap between prokaryotes and eukaryotes.</title>
        <authorList>
            <person name="Spang A."/>
            <person name="Saw J.H."/>
            <person name="Jorgensen S.L."/>
            <person name="Zaremba-Niedzwiedzka K."/>
            <person name="Martijn J."/>
            <person name="Lind A.E."/>
            <person name="van Eijk R."/>
            <person name="Schleper C."/>
            <person name="Guy L."/>
            <person name="Ettema T.J."/>
        </authorList>
    </citation>
    <scope>NUCLEOTIDE SEQUENCE</scope>
</reference>
<proteinExistence type="predicted"/>
<comment type="caution">
    <text evidence="1">The sequence shown here is derived from an EMBL/GenBank/DDBJ whole genome shotgun (WGS) entry which is preliminary data.</text>
</comment>
<evidence type="ECO:0000313" key="1">
    <source>
        <dbReference type="EMBL" id="KKL07151.1"/>
    </source>
</evidence>
<dbReference type="EMBL" id="LAZR01043408">
    <property type="protein sequence ID" value="KKL07151.1"/>
    <property type="molecule type" value="Genomic_DNA"/>
</dbReference>
<name>A0A0F9CNB0_9ZZZZ</name>
<dbReference type="AlphaFoldDB" id="A0A0F9CNB0"/>
<organism evidence="1">
    <name type="scientific">marine sediment metagenome</name>
    <dbReference type="NCBI Taxonomy" id="412755"/>
    <lineage>
        <taxon>unclassified sequences</taxon>
        <taxon>metagenomes</taxon>
        <taxon>ecological metagenomes</taxon>
    </lineage>
</organism>
<accession>A0A0F9CNB0</accession>
<sequence length="88" mass="9497">MAIDKISGGVLDLNLNRILDNISELALGVVYTDIAPTNTTVPWGKFVIYDNGTASTRELWIRTAKDTIQRLFMMGGSSGDNAHGLLTG</sequence>
<gene>
    <name evidence="1" type="ORF">LCGC14_2588910</name>
</gene>
<protein>
    <submittedName>
        <fullName evidence="1">Uncharacterized protein</fullName>
    </submittedName>
</protein>
<feature type="non-terminal residue" evidence="1">
    <location>
        <position position="88"/>
    </location>
</feature>